<comment type="caution">
    <text evidence="3">The sequence shown here is derived from an EMBL/GenBank/DDBJ whole genome shotgun (WGS) entry which is preliminary data.</text>
</comment>
<dbReference type="InterPro" id="IPR029069">
    <property type="entry name" value="HotDog_dom_sf"/>
</dbReference>
<dbReference type="EMBL" id="JABEVQ010000002">
    <property type="protein sequence ID" value="NWN90626.1"/>
    <property type="molecule type" value="Genomic_DNA"/>
</dbReference>
<evidence type="ECO:0000259" key="2">
    <source>
        <dbReference type="Pfam" id="PF20789"/>
    </source>
</evidence>
<evidence type="ECO:0000313" key="4">
    <source>
        <dbReference type="Proteomes" id="UP000536442"/>
    </source>
</evidence>
<dbReference type="Proteomes" id="UP000536442">
    <property type="component" value="Unassembled WGS sequence"/>
</dbReference>
<dbReference type="InterPro" id="IPR049450">
    <property type="entry name" value="ACOT8-like_C"/>
</dbReference>
<accession>A0A851HT12</accession>
<feature type="domain" description="Acyl-CoA thioesterase-like N-terminal HotDog" evidence="1">
    <location>
        <begin position="21"/>
        <end position="102"/>
    </location>
</feature>
<evidence type="ECO:0000259" key="1">
    <source>
        <dbReference type="Pfam" id="PF13622"/>
    </source>
</evidence>
<dbReference type="SUPFAM" id="SSF54637">
    <property type="entry name" value="Thioesterase/thiol ester dehydrase-isomerase"/>
    <property type="match status" value="2"/>
</dbReference>
<dbReference type="InterPro" id="IPR042171">
    <property type="entry name" value="Acyl-CoA_hotdog"/>
</dbReference>
<evidence type="ECO:0000313" key="3">
    <source>
        <dbReference type="EMBL" id="NWN90626.1"/>
    </source>
</evidence>
<dbReference type="AlphaFoldDB" id="A0A851HT12"/>
<proteinExistence type="predicted"/>
<dbReference type="Pfam" id="PF20789">
    <property type="entry name" value="4HBT_3C"/>
    <property type="match status" value="1"/>
</dbReference>
<feature type="domain" description="Acyl-CoA thioesterase-like C-terminal" evidence="2">
    <location>
        <begin position="153"/>
        <end position="261"/>
    </location>
</feature>
<name>A0A851HT12_9GAMM</name>
<organism evidence="3 4">
    <name type="scientific">Marinobacter adhaerens</name>
    <dbReference type="NCBI Taxonomy" id="1033846"/>
    <lineage>
        <taxon>Bacteria</taxon>
        <taxon>Pseudomonadati</taxon>
        <taxon>Pseudomonadota</taxon>
        <taxon>Gammaproteobacteria</taxon>
        <taxon>Pseudomonadales</taxon>
        <taxon>Marinobacteraceae</taxon>
        <taxon>Marinobacter</taxon>
    </lineage>
</organism>
<reference evidence="3 4" key="1">
    <citation type="submission" date="2020-03" db="EMBL/GenBank/DDBJ databases">
        <title>Metagenomic, metatranscriptomic, and metabolomic analyses revealed the key microbes and metabolic features during the fermentation of ganjang, Korean traditional soy sauce.</title>
        <authorList>
            <person name="Chun B.H."/>
            <person name="Jeon C.O."/>
        </authorList>
    </citation>
    <scope>NUCLEOTIDE SEQUENCE [LARGE SCALE GENOMIC DNA]</scope>
    <source>
        <strain evidence="3 4">KG14</strain>
    </source>
</reference>
<dbReference type="Gene3D" id="2.40.160.210">
    <property type="entry name" value="Acyl-CoA thioesterase, double hotdog domain"/>
    <property type="match status" value="1"/>
</dbReference>
<dbReference type="InterPro" id="IPR049449">
    <property type="entry name" value="TesB_ACOT8-like_N"/>
</dbReference>
<dbReference type="Pfam" id="PF13622">
    <property type="entry name" value="4HBT_3"/>
    <property type="match status" value="1"/>
</dbReference>
<gene>
    <name evidence="3" type="ORF">HLV39_03805</name>
</gene>
<sequence>MTKALFQRDGEFFVPTPASGSPWSPKHLHGGPVVGLMAHAVEQATDNASLHMARLTVDLLRPAPSAPLSLSTRLVRGGKRIQVMEASLLAGDTEVARASALFLENTSVPVPDHGRFPASELAPPTGSVETTLSGVAGWQNQYSPVGLHSTAKAVIVDGIKGEGHGLAWMKLPVPLVEGIETSPTVMAATLCDFGNGVGQLRLSDDTGCINADVSLYLHRRPVGEWLGVDARSRMQEVGVGLVETTMFDAQGPVGKILQTIMPMAMPGVERK</sequence>
<protein>
    <submittedName>
        <fullName evidence="3">Thioesterase family protein</fullName>
    </submittedName>
</protein>
<keyword evidence="4" id="KW-1185">Reference proteome</keyword>